<organism evidence="1 2">
    <name type="scientific">Natronospira elongata</name>
    <dbReference type="NCBI Taxonomy" id="3110268"/>
    <lineage>
        <taxon>Bacteria</taxon>
        <taxon>Pseudomonadati</taxon>
        <taxon>Pseudomonadota</taxon>
        <taxon>Gammaproteobacteria</taxon>
        <taxon>Natronospirales</taxon>
        <taxon>Natronospiraceae</taxon>
        <taxon>Natronospira</taxon>
    </lineage>
</organism>
<evidence type="ECO:0000313" key="2">
    <source>
        <dbReference type="Proteomes" id="UP001302316"/>
    </source>
</evidence>
<protein>
    <submittedName>
        <fullName evidence="1">Uncharacterized protein</fullName>
    </submittedName>
</protein>
<comment type="caution">
    <text evidence="1">The sequence shown here is derived from an EMBL/GenBank/DDBJ whole genome shotgun (WGS) entry which is preliminary data.</text>
</comment>
<dbReference type="EMBL" id="JAYGII010000031">
    <property type="protein sequence ID" value="MEA5446395.1"/>
    <property type="molecule type" value="Genomic_DNA"/>
</dbReference>
<accession>A0AAP6JG38</accession>
<sequence length="75" mass="8370">MPDTQHLNEVRLDSLDEQVRGILDVPFPGSFVLAHSADIRVFEQGAGCIQQSLGNLLSGFWVVLRYEIVGLFKIL</sequence>
<dbReference type="AlphaFoldDB" id="A0AAP6JG38"/>
<proteinExistence type="predicted"/>
<name>A0AAP6JG38_9GAMM</name>
<evidence type="ECO:0000313" key="1">
    <source>
        <dbReference type="EMBL" id="MEA5446395.1"/>
    </source>
</evidence>
<reference evidence="1 2" key="1">
    <citation type="submission" date="2023-12" db="EMBL/GenBank/DDBJ databases">
        <title>Whole-genome sequencing of halo(alkali)philic microorganisms from hypersaline lakes.</title>
        <authorList>
            <person name="Sorokin D.Y."/>
            <person name="Merkel A.Y."/>
            <person name="Messina E."/>
            <person name="Yakimov M."/>
        </authorList>
    </citation>
    <scope>NUCLEOTIDE SEQUENCE [LARGE SCALE GENOMIC DNA]</scope>
    <source>
        <strain evidence="1 2">AB-CW1</strain>
    </source>
</reference>
<dbReference type="Proteomes" id="UP001302316">
    <property type="component" value="Unassembled WGS sequence"/>
</dbReference>
<gene>
    <name evidence="1" type="ORF">VCB98_11250</name>
</gene>
<keyword evidence="2" id="KW-1185">Reference proteome</keyword>